<feature type="repeat" description="ANK" evidence="3">
    <location>
        <begin position="165"/>
        <end position="197"/>
    </location>
</feature>
<feature type="signal peptide" evidence="4">
    <location>
        <begin position="1"/>
        <end position="20"/>
    </location>
</feature>
<dbReference type="PROSITE" id="PS50297">
    <property type="entry name" value="ANK_REP_REGION"/>
    <property type="match status" value="3"/>
</dbReference>
<evidence type="ECO:0000313" key="5">
    <source>
        <dbReference type="EMBL" id="TBW55503.1"/>
    </source>
</evidence>
<dbReference type="InterPro" id="IPR036770">
    <property type="entry name" value="Ankyrin_rpt-contain_sf"/>
</dbReference>
<dbReference type="InterPro" id="IPR002110">
    <property type="entry name" value="Ankyrin_rpt"/>
</dbReference>
<evidence type="ECO:0000256" key="1">
    <source>
        <dbReference type="ARBA" id="ARBA00022737"/>
    </source>
</evidence>
<protein>
    <submittedName>
        <fullName evidence="5">Ankyrin repeat domain-containing protein</fullName>
    </submittedName>
</protein>
<accession>A0ABY1ZLU5</accession>
<reference evidence="5 6" key="1">
    <citation type="submission" date="2019-02" db="EMBL/GenBank/DDBJ databases">
        <title>Marinobacter halodurans sp. nov., a marine bacterium isolated from sea tidal flat.</title>
        <authorList>
            <person name="Yoo Y."/>
            <person name="Lee D.W."/>
            <person name="Kim B.S."/>
            <person name="Kim J.-J."/>
        </authorList>
    </citation>
    <scope>NUCLEOTIDE SEQUENCE [LARGE SCALE GENOMIC DNA]</scope>
    <source>
        <strain evidence="5 6">YJ-S3-2</strain>
    </source>
</reference>
<dbReference type="Proteomes" id="UP000313645">
    <property type="component" value="Unassembled WGS sequence"/>
</dbReference>
<comment type="caution">
    <text evidence="5">The sequence shown here is derived from an EMBL/GenBank/DDBJ whole genome shotgun (WGS) entry which is preliminary data.</text>
</comment>
<feature type="repeat" description="ANK" evidence="3">
    <location>
        <begin position="67"/>
        <end position="99"/>
    </location>
</feature>
<dbReference type="PROSITE" id="PS50088">
    <property type="entry name" value="ANK_REPEAT"/>
    <property type="match status" value="4"/>
</dbReference>
<evidence type="ECO:0000313" key="6">
    <source>
        <dbReference type="Proteomes" id="UP000313645"/>
    </source>
</evidence>
<feature type="chain" id="PRO_5046013835" evidence="4">
    <location>
        <begin position="21"/>
        <end position="224"/>
    </location>
</feature>
<name>A0ABY1ZLU5_9GAMM</name>
<keyword evidence="2 3" id="KW-0040">ANK repeat</keyword>
<keyword evidence="6" id="KW-1185">Reference proteome</keyword>
<organism evidence="5 6">
    <name type="scientific">Marinobacter halodurans</name>
    <dbReference type="NCBI Taxonomy" id="2528979"/>
    <lineage>
        <taxon>Bacteria</taxon>
        <taxon>Pseudomonadati</taxon>
        <taxon>Pseudomonadota</taxon>
        <taxon>Gammaproteobacteria</taxon>
        <taxon>Pseudomonadales</taxon>
        <taxon>Marinobacteraceae</taxon>
        <taxon>Marinobacter</taxon>
    </lineage>
</organism>
<dbReference type="SMART" id="SM00248">
    <property type="entry name" value="ANK"/>
    <property type="match status" value="5"/>
</dbReference>
<feature type="repeat" description="ANK" evidence="3">
    <location>
        <begin position="100"/>
        <end position="132"/>
    </location>
</feature>
<gene>
    <name evidence="5" type="ORF">EZI54_11825</name>
</gene>
<proteinExistence type="predicted"/>
<evidence type="ECO:0000256" key="3">
    <source>
        <dbReference type="PROSITE-ProRule" id="PRU00023"/>
    </source>
</evidence>
<evidence type="ECO:0000256" key="4">
    <source>
        <dbReference type="SAM" id="SignalP"/>
    </source>
</evidence>
<dbReference type="Pfam" id="PF12796">
    <property type="entry name" value="Ank_2"/>
    <property type="match status" value="2"/>
</dbReference>
<evidence type="ECO:0000256" key="2">
    <source>
        <dbReference type="ARBA" id="ARBA00023043"/>
    </source>
</evidence>
<dbReference type="EMBL" id="SJDL01000016">
    <property type="protein sequence ID" value="TBW55503.1"/>
    <property type="molecule type" value="Genomic_DNA"/>
</dbReference>
<dbReference type="Gene3D" id="1.25.40.20">
    <property type="entry name" value="Ankyrin repeat-containing domain"/>
    <property type="match status" value="2"/>
</dbReference>
<dbReference type="PANTHER" id="PTHR24171">
    <property type="entry name" value="ANKYRIN REPEAT DOMAIN-CONTAINING PROTEIN 39-RELATED"/>
    <property type="match status" value="1"/>
</dbReference>
<dbReference type="PROSITE" id="PS51257">
    <property type="entry name" value="PROKAR_LIPOPROTEIN"/>
    <property type="match status" value="1"/>
</dbReference>
<sequence>MPKRPLACLVLALIALSACSGQPQPVNLETVHRANQSSPLVNAAMRGDLAAVQAQVAAGASLNQISADGTPLTAAAGAGHDRVAWYLLQQGADPNLADARGRTPLVAASAEGSQRLVKLMLSAGARVNASGADGTTAVAAAAEAGNLSVMRTLLDAGGNVNIAHDGESLLMHVVRNGDLLMTEVLIAAGADVGYRASDGDTALAVARRHNLDDIEMLLVQAGAR</sequence>
<feature type="repeat" description="ANK" evidence="3">
    <location>
        <begin position="133"/>
        <end position="165"/>
    </location>
</feature>
<dbReference type="RefSeq" id="WP_131482089.1">
    <property type="nucleotide sequence ID" value="NZ_SJDL01000016.1"/>
</dbReference>
<keyword evidence="1" id="KW-0677">Repeat</keyword>
<keyword evidence="4" id="KW-0732">Signal</keyword>
<dbReference type="SUPFAM" id="SSF48403">
    <property type="entry name" value="Ankyrin repeat"/>
    <property type="match status" value="1"/>
</dbReference>